<reference evidence="3 4" key="1">
    <citation type="submission" date="2016-03" db="EMBL/GenBank/DDBJ databases">
        <title>Photobacterium proteolyticum sp. nov. a protease producing bacterium isolated from ocean sediments of Laizhou Bay.</title>
        <authorList>
            <person name="Li Y."/>
        </authorList>
    </citation>
    <scope>NUCLEOTIDE SEQUENCE [LARGE SCALE GENOMIC DNA]</scope>
    <source>
        <strain evidence="3 4">R-40508</strain>
    </source>
</reference>
<feature type="compositionally biased region" description="Polar residues" evidence="1">
    <location>
        <begin position="120"/>
        <end position="138"/>
    </location>
</feature>
<evidence type="ECO:0000259" key="2">
    <source>
        <dbReference type="Pfam" id="PF04225"/>
    </source>
</evidence>
<dbReference type="Proteomes" id="UP000078503">
    <property type="component" value="Unassembled WGS sequence"/>
</dbReference>
<feature type="region of interest" description="Disordered" evidence="1">
    <location>
        <begin position="92"/>
        <end position="138"/>
    </location>
</feature>
<accession>A0A178KPT9</accession>
<dbReference type="RefSeq" id="WP_068325890.1">
    <property type="nucleotide sequence ID" value="NZ_LVHF01000009.1"/>
</dbReference>
<dbReference type="OrthoDB" id="6398769at2"/>
<evidence type="ECO:0000313" key="3">
    <source>
        <dbReference type="EMBL" id="OAN19307.1"/>
    </source>
</evidence>
<dbReference type="Gene3D" id="3.10.450.350">
    <property type="match status" value="1"/>
</dbReference>
<evidence type="ECO:0000256" key="1">
    <source>
        <dbReference type="SAM" id="MobiDB-lite"/>
    </source>
</evidence>
<dbReference type="AlphaFoldDB" id="A0A178KPT9"/>
<dbReference type="InterPro" id="IPR007340">
    <property type="entry name" value="LysM_Opacity-associatedA"/>
</dbReference>
<dbReference type="STRING" id="858640.A3K86_00255"/>
<protein>
    <recommendedName>
        <fullName evidence="2">Opacity-associated protein A LysM-like domain-containing protein</fullName>
    </recommendedName>
</protein>
<evidence type="ECO:0000313" key="4">
    <source>
        <dbReference type="Proteomes" id="UP000078503"/>
    </source>
</evidence>
<dbReference type="EMBL" id="LVHF01000009">
    <property type="protein sequence ID" value="OAN19307.1"/>
    <property type="molecule type" value="Genomic_DNA"/>
</dbReference>
<dbReference type="Pfam" id="PF04225">
    <property type="entry name" value="LysM_OapA"/>
    <property type="match status" value="1"/>
</dbReference>
<dbReference type="GO" id="GO:0042834">
    <property type="term" value="F:peptidoglycan binding"/>
    <property type="evidence" value="ECO:0007669"/>
    <property type="project" value="InterPro"/>
</dbReference>
<comment type="caution">
    <text evidence="3">The sequence shown here is derived from an EMBL/GenBank/DDBJ whole genome shotgun (WGS) entry which is preliminary data.</text>
</comment>
<name>A0A178KPT9_9GAMM</name>
<organism evidence="3 4">
    <name type="scientific">Photobacterium jeanii</name>
    <dbReference type="NCBI Taxonomy" id="858640"/>
    <lineage>
        <taxon>Bacteria</taxon>
        <taxon>Pseudomonadati</taxon>
        <taxon>Pseudomonadota</taxon>
        <taxon>Gammaproteobacteria</taxon>
        <taxon>Vibrionales</taxon>
        <taxon>Vibrionaceae</taxon>
        <taxon>Photobacterium</taxon>
    </lineage>
</organism>
<feature type="domain" description="Opacity-associated protein A LysM-like" evidence="2">
    <location>
        <begin position="144"/>
        <end position="228"/>
    </location>
</feature>
<proteinExistence type="predicted"/>
<keyword evidence="4" id="KW-1185">Reference proteome</keyword>
<sequence>MGQARRRTKKKSEFKLPSLQFDATTMAQWKEKALSVRDWLRSYWMGMPTLHRRALTVLIPLFVVVLLLPSEPTLPDEQSGDGVRREVALDLGQETQSGVGERAEPLSPQRVKRPEPASPVHSTPTAVASESRSEPVTRQASSIEWQRYQIKQGQTLANIFREKSLPLADLYAVAAIEGKDKPLSRIKSGQWIRYKQNAAGDLDAIQIETTAGKSVMYYRLSDGSFSRGN</sequence>
<gene>
    <name evidence="3" type="ORF">A3K86_00255</name>
</gene>